<name>A0ABM6FBE1_9BURK</name>
<keyword evidence="2" id="KW-1185">Reference proteome</keyword>
<dbReference type="EMBL" id="CP017755">
    <property type="protein sequence ID" value="AOZ09027.1"/>
    <property type="molecule type" value="Genomic_DNA"/>
</dbReference>
<dbReference type="InterPro" id="IPR052025">
    <property type="entry name" value="Xyloglucanase_GH74"/>
</dbReference>
<keyword evidence="1" id="KW-0378">Hydrolase</keyword>
<dbReference type="RefSeq" id="WP_071021318.1">
    <property type="nucleotide sequence ID" value="NZ_CP017755.1"/>
</dbReference>
<dbReference type="CDD" id="cd15482">
    <property type="entry name" value="Sialidase_non-viral"/>
    <property type="match status" value="1"/>
</dbReference>
<evidence type="ECO:0000313" key="2">
    <source>
        <dbReference type="Proteomes" id="UP000177515"/>
    </source>
</evidence>
<evidence type="ECO:0000313" key="1">
    <source>
        <dbReference type="EMBL" id="AOZ09027.1"/>
    </source>
</evidence>
<dbReference type="PANTHER" id="PTHR43739:SF5">
    <property type="entry name" value="EXO-ALPHA-SIALIDASE"/>
    <property type="match status" value="1"/>
</dbReference>
<dbReference type="GO" id="GO:0016787">
    <property type="term" value="F:hydrolase activity"/>
    <property type="evidence" value="ECO:0007669"/>
    <property type="project" value="UniProtKB-KW"/>
</dbReference>
<organism evidence="1 2">
    <name type="scientific">Cupriavidus malaysiensis</name>
    <dbReference type="NCBI Taxonomy" id="367825"/>
    <lineage>
        <taxon>Bacteria</taxon>
        <taxon>Pseudomonadati</taxon>
        <taxon>Pseudomonadota</taxon>
        <taxon>Betaproteobacteria</taxon>
        <taxon>Burkholderiales</taxon>
        <taxon>Burkholderiaceae</taxon>
        <taxon>Cupriavidus</taxon>
    </lineage>
</organism>
<reference evidence="1 2" key="1">
    <citation type="submission" date="2016-10" db="EMBL/GenBank/DDBJ databases">
        <title>Complete genome sequences of three Cupriavidus strains isolated from various Malaysian environments.</title>
        <authorList>
            <person name="Abdullah A.A.-A."/>
            <person name="Shafie N.A.H."/>
            <person name="Lau N.S."/>
        </authorList>
    </citation>
    <scope>NUCLEOTIDE SEQUENCE [LARGE SCALE GENOMIC DNA]</scope>
    <source>
        <strain evidence="1 2">USMAA1020</strain>
    </source>
</reference>
<protein>
    <submittedName>
        <fullName evidence="1">Glycosyl hydrolase</fullName>
    </submittedName>
</protein>
<dbReference type="Proteomes" id="UP000177515">
    <property type="component" value="Chromosome 2"/>
</dbReference>
<dbReference type="SUPFAM" id="SSF110296">
    <property type="entry name" value="Oligoxyloglucan reducing end-specific cellobiohydrolase"/>
    <property type="match status" value="1"/>
</dbReference>
<gene>
    <name evidence="1" type="ORF">BKK80_24540</name>
</gene>
<dbReference type="Gene3D" id="2.130.10.10">
    <property type="entry name" value="YVTN repeat-like/Quinoprotein amine dehydrogenase"/>
    <property type="match status" value="1"/>
</dbReference>
<accession>A0ABM6FBE1</accession>
<sequence length="387" mass="42012">MASSIAGSAAPHDGKTTLLVATRKGAWLYRADAARQQWVPDGPHFLGHIVHHLVLDPRDRRTLLAAARTGHLGPTVFRSTDGGRHWREATRPPAFARAEAGQEARVVDHVFWLAPGHADETGTWYAGTSPQGLFRSEDGGDTWAPVSGFNDHPMRPAWTGGAQDGTPDGPKLHSILVDPRDARHLYIGMSSGGVFESTDGGAGWAPLNAGCAADFLPPPPPEFGHDPHRVLLHPAAPDILYQQNHCGIYRMDRREGIWRRIGEAMPAEVGDIGLPIVAHPRDADTVWVFPMDGTDVWPRVSPQGRPAAYVTRDAGRSWQRQDRGLPAQQAWFTVKRQAMATDACDPVGLYVGTTGGEIWASADEGGNWSCLAQHLPEIYALETAVFA</sequence>
<proteinExistence type="predicted"/>
<dbReference type="InterPro" id="IPR015943">
    <property type="entry name" value="WD40/YVTN_repeat-like_dom_sf"/>
</dbReference>
<dbReference type="PANTHER" id="PTHR43739">
    <property type="entry name" value="XYLOGLUCANASE (EUROFUNG)"/>
    <property type="match status" value="1"/>
</dbReference>